<evidence type="ECO:0000313" key="2">
    <source>
        <dbReference type="EMBL" id="MCL1123463.1"/>
    </source>
</evidence>
<evidence type="ECO:0000313" key="3">
    <source>
        <dbReference type="Proteomes" id="UP001203423"/>
    </source>
</evidence>
<dbReference type="NCBIfam" id="NF003840">
    <property type="entry name" value="PRK05421.1-2"/>
    <property type="match status" value="1"/>
</dbReference>
<keyword evidence="2" id="KW-0540">Nuclease</keyword>
<gene>
    <name evidence="2" type="ORF">L2764_02935</name>
</gene>
<keyword evidence="2" id="KW-0255">Endonuclease</keyword>
<reference evidence="2 3" key="1">
    <citation type="submission" date="2022-01" db="EMBL/GenBank/DDBJ databases">
        <title>Whole genome-based taxonomy of the Shewanellaceae.</title>
        <authorList>
            <person name="Martin-Rodriguez A.J."/>
        </authorList>
    </citation>
    <scope>NUCLEOTIDE SEQUENCE [LARGE SCALE GENOMIC DNA]</scope>
    <source>
        <strain evidence="2 3">DSM 17177</strain>
    </source>
</reference>
<dbReference type="NCBIfam" id="NF003841">
    <property type="entry name" value="PRK05421.1-3"/>
    <property type="match status" value="1"/>
</dbReference>
<dbReference type="SUPFAM" id="SSF56219">
    <property type="entry name" value="DNase I-like"/>
    <property type="match status" value="1"/>
</dbReference>
<comment type="caution">
    <text evidence="2">The sequence shown here is derived from an EMBL/GenBank/DDBJ whole genome shotgun (WGS) entry which is preliminary data.</text>
</comment>
<dbReference type="NCBIfam" id="NF003842">
    <property type="entry name" value="PRK05421.1-4"/>
    <property type="match status" value="1"/>
</dbReference>
<dbReference type="GO" id="GO:0004519">
    <property type="term" value="F:endonuclease activity"/>
    <property type="evidence" value="ECO:0007669"/>
    <property type="project" value="UniProtKB-KW"/>
</dbReference>
<feature type="domain" description="Endonuclease/exonuclease/phosphatase" evidence="1">
    <location>
        <begin position="68"/>
        <end position="271"/>
    </location>
</feature>
<dbReference type="InterPro" id="IPR036691">
    <property type="entry name" value="Endo/exonu/phosph_ase_sf"/>
</dbReference>
<dbReference type="Gene3D" id="3.60.10.10">
    <property type="entry name" value="Endonuclease/exonuclease/phosphatase"/>
    <property type="match status" value="1"/>
</dbReference>
<name>A0ABT0L710_9GAMM</name>
<dbReference type="RefSeq" id="WP_248938749.1">
    <property type="nucleotide sequence ID" value="NZ_JAKIKS010000006.1"/>
</dbReference>
<evidence type="ECO:0000259" key="1">
    <source>
        <dbReference type="Pfam" id="PF03372"/>
    </source>
</evidence>
<accession>A0ABT0L710</accession>
<keyword evidence="3" id="KW-1185">Reference proteome</keyword>
<dbReference type="Pfam" id="PF03372">
    <property type="entry name" value="Exo_endo_phos"/>
    <property type="match status" value="1"/>
</dbReference>
<sequence>MTKRKKIILISIFGFFLVSYTDLSYVFSLNNMPKVLSNEVISTIKQPCVYKQTGGNIDKKGQLSLAIWNIYKQQKPNWLPQLSELVEKNNLVLLQEAKLSSSLLNYLSSSSSVYFMAEAFRIGRSSVGVMTISDTMSLRTCALLSAEPWIRFPKSTLISVYALSNGQNLLVVNLHGINFDWRLIHYKEQFKALADFFMDHEGPAILAGDFNTWRLERQAVVDQFAHSWGLTEARFTVDQRISAFNYPLDHLYYRELELISANAFETQASDHSPIIATFKLIDEP</sequence>
<dbReference type="EMBL" id="JAKIKS010000006">
    <property type="protein sequence ID" value="MCL1123463.1"/>
    <property type="molecule type" value="Genomic_DNA"/>
</dbReference>
<keyword evidence="2" id="KW-0378">Hydrolase</keyword>
<dbReference type="Proteomes" id="UP001203423">
    <property type="component" value="Unassembled WGS sequence"/>
</dbReference>
<protein>
    <submittedName>
        <fullName evidence="2">Endonuclease/exonuclease/phosphatase family protein</fullName>
    </submittedName>
</protein>
<proteinExistence type="predicted"/>
<organism evidence="2 3">
    <name type="scientific">Shewanella surugensis</name>
    <dbReference type="NCBI Taxonomy" id="212020"/>
    <lineage>
        <taxon>Bacteria</taxon>
        <taxon>Pseudomonadati</taxon>
        <taxon>Pseudomonadota</taxon>
        <taxon>Gammaproteobacteria</taxon>
        <taxon>Alteromonadales</taxon>
        <taxon>Shewanellaceae</taxon>
        <taxon>Shewanella</taxon>
    </lineage>
</organism>
<dbReference type="InterPro" id="IPR005135">
    <property type="entry name" value="Endo/exonuclease/phosphatase"/>
</dbReference>